<dbReference type="InterPro" id="IPR015855">
    <property type="entry name" value="ABC_transpr_MalK-like"/>
</dbReference>
<gene>
    <name evidence="5" type="ORF">GCM10023211_13030</name>
</gene>
<feature type="domain" description="ABC transporter" evidence="4">
    <location>
        <begin position="4"/>
        <end position="234"/>
    </location>
</feature>
<proteinExistence type="predicted"/>
<accession>A0ABP9N8Q7</accession>
<dbReference type="PANTHER" id="PTHR43875">
    <property type="entry name" value="MALTODEXTRIN IMPORT ATP-BINDING PROTEIN MSMX"/>
    <property type="match status" value="1"/>
</dbReference>
<dbReference type="InterPro" id="IPR027417">
    <property type="entry name" value="P-loop_NTPase"/>
</dbReference>
<reference evidence="6" key="1">
    <citation type="journal article" date="2019" name="Int. J. Syst. Evol. Microbiol.">
        <title>The Global Catalogue of Microorganisms (GCM) 10K type strain sequencing project: providing services to taxonomists for standard genome sequencing and annotation.</title>
        <authorList>
            <consortium name="The Broad Institute Genomics Platform"/>
            <consortium name="The Broad Institute Genome Sequencing Center for Infectious Disease"/>
            <person name="Wu L."/>
            <person name="Ma J."/>
        </authorList>
    </citation>
    <scope>NUCLEOTIDE SEQUENCE [LARGE SCALE GENOMIC DNA]</scope>
    <source>
        <strain evidence="6">JCM 18050</strain>
    </source>
</reference>
<evidence type="ECO:0000259" key="4">
    <source>
        <dbReference type="PROSITE" id="PS50893"/>
    </source>
</evidence>
<dbReference type="SUPFAM" id="SSF50331">
    <property type="entry name" value="MOP-like"/>
    <property type="match status" value="1"/>
</dbReference>
<dbReference type="PROSITE" id="PS00211">
    <property type="entry name" value="ABC_TRANSPORTER_1"/>
    <property type="match status" value="1"/>
</dbReference>
<dbReference type="InterPro" id="IPR012340">
    <property type="entry name" value="NA-bd_OB-fold"/>
</dbReference>
<evidence type="ECO:0000313" key="5">
    <source>
        <dbReference type="EMBL" id="GAA5109553.1"/>
    </source>
</evidence>
<evidence type="ECO:0000313" key="6">
    <source>
        <dbReference type="Proteomes" id="UP001500171"/>
    </source>
</evidence>
<dbReference type="GO" id="GO:0005524">
    <property type="term" value="F:ATP binding"/>
    <property type="evidence" value="ECO:0007669"/>
    <property type="project" value="UniProtKB-KW"/>
</dbReference>
<dbReference type="Gene3D" id="3.40.50.300">
    <property type="entry name" value="P-loop containing nucleotide triphosphate hydrolases"/>
    <property type="match status" value="1"/>
</dbReference>
<dbReference type="SUPFAM" id="SSF52540">
    <property type="entry name" value="P-loop containing nucleoside triphosphate hydrolases"/>
    <property type="match status" value="1"/>
</dbReference>
<dbReference type="Pfam" id="PF17912">
    <property type="entry name" value="OB_MalK"/>
    <property type="match status" value="1"/>
</dbReference>
<dbReference type="InterPro" id="IPR003593">
    <property type="entry name" value="AAA+_ATPase"/>
</dbReference>
<dbReference type="InterPro" id="IPR003439">
    <property type="entry name" value="ABC_transporter-like_ATP-bd"/>
</dbReference>
<evidence type="ECO:0000256" key="2">
    <source>
        <dbReference type="ARBA" id="ARBA00022741"/>
    </source>
</evidence>
<dbReference type="InterPro" id="IPR047641">
    <property type="entry name" value="ABC_transpr_MalK/UgpC-like"/>
</dbReference>
<keyword evidence="1" id="KW-0813">Transport</keyword>
<dbReference type="PANTHER" id="PTHR43875:SF1">
    <property type="entry name" value="OSMOPROTECTIVE COMPOUNDS UPTAKE ATP-BINDING PROTEIN GGTA"/>
    <property type="match status" value="1"/>
</dbReference>
<dbReference type="SMART" id="SM00382">
    <property type="entry name" value="AAA"/>
    <property type="match status" value="1"/>
</dbReference>
<dbReference type="PROSITE" id="PS50893">
    <property type="entry name" value="ABC_TRANSPORTER_2"/>
    <property type="match status" value="1"/>
</dbReference>
<dbReference type="InterPro" id="IPR008995">
    <property type="entry name" value="Mo/tungstate-bd_C_term_dom"/>
</dbReference>
<keyword evidence="6" id="KW-1185">Reference proteome</keyword>
<dbReference type="Gene3D" id="2.40.50.100">
    <property type="match status" value="1"/>
</dbReference>
<evidence type="ECO:0000256" key="1">
    <source>
        <dbReference type="ARBA" id="ARBA00022448"/>
    </source>
</evidence>
<evidence type="ECO:0000256" key="3">
    <source>
        <dbReference type="ARBA" id="ARBA00022840"/>
    </source>
</evidence>
<name>A0ABP9N8Q7_9GAMM</name>
<dbReference type="NCBIfam" id="NF008653">
    <property type="entry name" value="PRK11650.1"/>
    <property type="match status" value="1"/>
</dbReference>
<dbReference type="CDD" id="cd03301">
    <property type="entry name" value="ABC_MalK_N"/>
    <property type="match status" value="1"/>
</dbReference>
<dbReference type="Gene3D" id="2.40.50.140">
    <property type="entry name" value="Nucleic acid-binding proteins"/>
    <property type="match status" value="1"/>
</dbReference>
<sequence length="361" mass="40923">MSQIQLENISKNFGENYVLNNINLEIKDGEFLVLVGPSGCGKSTLLRILAGLESSSSGSILLNNQNINDWDPRKRNFSLIFQNYALFPHMTVENNITFGMKMRGEHKSTFNEKVAHVAQLLQLQPLLKRKPKELSGGQRQRVAMARAIVRDPALFLMDEPLSNLDAKLRVEVREGIMKLHQTLKTSTVYVTHDQIEAMTMADRIVVLDKGRLQQIGTPEQLYLCPENLFVATFIGTPAMNILTLPCRDNLVMLNSQTIAIPKTTNAYQSSRIHLGIRPEHITETPVDKGQNYMTIDGKIINRELHGAEYLVQVDTEFGRLQYRKANQGEAPTLNSDIRLYLNQNKLYFFSTQTQHNLALEI</sequence>
<comment type="caution">
    <text evidence="5">The sequence shown here is derived from an EMBL/GenBank/DDBJ whole genome shotgun (WGS) entry which is preliminary data.</text>
</comment>
<dbReference type="Proteomes" id="UP001500171">
    <property type="component" value="Unassembled WGS sequence"/>
</dbReference>
<keyword evidence="3 5" id="KW-0067">ATP-binding</keyword>
<dbReference type="InterPro" id="IPR017871">
    <property type="entry name" value="ABC_transporter-like_CS"/>
</dbReference>
<keyword evidence="2" id="KW-0547">Nucleotide-binding</keyword>
<protein>
    <submittedName>
        <fullName evidence="5">ABC transporter ATP-binding protein</fullName>
    </submittedName>
</protein>
<organism evidence="5 6">
    <name type="scientific">Orbus sasakiae</name>
    <dbReference type="NCBI Taxonomy" id="1078475"/>
    <lineage>
        <taxon>Bacteria</taxon>
        <taxon>Pseudomonadati</taxon>
        <taxon>Pseudomonadota</taxon>
        <taxon>Gammaproteobacteria</taxon>
        <taxon>Orbales</taxon>
        <taxon>Orbaceae</taxon>
        <taxon>Orbus</taxon>
    </lineage>
</organism>
<dbReference type="Pfam" id="PF00005">
    <property type="entry name" value="ABC_tran"/>
    <property type="match status" value="1"/>
</dbReference>
<dbReference type="RefSeq" id="WP_345490053.1">
    <property type="nucleotide sequence ID" value="NZ_BAABHY010000001.1"/>
</dbReference>
<dbReference type="EMBL" id="BAABHY010000001">
    <property type="protein sequence ID" value="GAA5109553.1"/>
    <property type="molecule type" value="Genomic_DNA"/>
</dbReference>
<dbReference type="InterPro" id="IPR040582">
    <property type="entry name" value="OB_MalK-like"/>
</dbReference>